<feature type="transmembrane region" description="Helical" evidence="1">
    <location>
        <begin position="68"/>
        <end position="86"/>
    </location>
</feature>
<gene>
    <name evidence="2" type="ordered locus">Daes_0278</name>
</gene>
<evidence type="ECO:0008006" key="4">
    <source>
        <dbReference type="Google" id="ProtNLM"/>
    </source>
</evidence>
<dbReference type="HOGENOM" id="CLU_058682_0_0_7"/>
<dbReference type="RefSeq" id="WP_013513242.1">
    <property type="nucleotide sequence ID" value="NC_014844.1"/>
</dbReference>
<proteinExistence type="predicted"/>
<dbReference type="AlphaFoldDB" id="E6VVV3"/>
<feature type="transmembrane region" description="Helical" evidence="1">
    <location>
        <begin position="44"/>
        <end position="62"/>
    </location>
</feature>
<feature type="transmembrane region" description="Helical" evidence="1">
    <location>
        <begin position="271"/>
        <end position="288"/>
    </location>
</feature>
<keyword evidence="3" id="KW-1185">Reference proteome</keyword>
<organism evidence="2 3">
    <name type="scientific">Pseudodesulfovibrio aespoeensis (strain ATCC 700646 / DSM 10631 / Aspo-2)</name>
    <name type="common">Desulfovibrio aespoeensis</name>
    <dbReference type="NCBI Taxonomy" id="643562"/>
    <lineage>
        <taxon>Bacteria</taxon>
        <taxon>Pseudomonadati</taxon>
        <taxon>Thermodesulfobacteriota</taxon>
        <taxon>Desulfovibrionia</taxon>
        <taxon>Desulfovibrionales</taxon>
        <taxon>Desulfovibrionaceae</taxon>
    </lineage>
</organism>
<protein>
    <recommendedName>
        <fullName evidence="4">DUF2157 domain-containing protein</fullName>
    </recommendedName>
</protein>
<evidence type="ECO:0000313" key="2">
    <source>
        <dbReference type="EMBL" id="ADU61305.1"/>
    </source>
</evidence>
<dbReference type="eggNOG" id="ENOG502Z7N0">
    <property type="taxonomic scope" value="Bacteria"/>
</dbReference>
<keyword evidence="1" id="KW-0472">Membrane</keyword>
<feature type="transmembrane region" description="Helical" evidence="1">
    <location>
        <begin position="222"/>
        <end position="241"/>
    </location>
</feature>
<dbReference type="OrthoDB" id="1675191at2"/>
<feature type="transmembrane region" description="Helical" evidence="1">
    <location>
        <begin position="166"/>
        <end position="187"/>
    </location>
</feature>
<keyword evidence="1" id="KW-0812">Transmembrane</keyword>
<evidence type="ECO:0000313" key="3">
    <source>
        <dbReference type="Proteomes" id="UP000002191"/>
    </source>
</evidence>
<evidence type="ECO:0000256" key="1">
    <source>
        <dbReference type="SAM" id="Phobius"/>
    </source>
</evidence>
<name>E6VVV3_PSEA9</name>
<feature type="transmembrane region" description="Helical" evidence="1">
    <location>
        <begin position="199"/>
        <end position="215"/>
    </location>
</feature>
<feature type="transmembrane region" description="Helical" evidence="1">
    <location>
        <begin position="98"/>
        <end position="116"/>
    </location>
</feature>
<reference evidence="2 3" key="2">
    <citation type="journal article" date="2014" name="Genome Announc.">
        <title>Complete Genome Sequence of the Subsurface, Mesophilic Sulfate-Reducing Bacterium Desulfovibrio aespoeensis Aspo-2.</title>
        <authorList>
            <person name="Pedersen K."/>
            <person name="Bengtsson A."/>
            <person name="Edlund J."/>
            <person name="Rabe L."/>
            <person name="Hazen T."/>
            <person name="Chakraborty R."/>
            <person name="Goodwin L."/>
            <person name="Shapiro N."/>
        </authorList>
    </citation>
    <scope>NUCLEOTIDE SEQUENCE [LARGE SCALE GENOMIC DNA]</scope>
    <source>
        <strain evidence="3">ATCC 700646 / DSM 10631 / Aspo-2</strain>
    </source>
</reference>
<dbReference type="STRING" id="643562.Daes_0278"/>
<feature type="transmembrane region" description="Helical" evidence="1">
    <location>
        <begin position="247"/>
        <end position="266"/>
    </location>
</feature>
<feature type="transmembrane region" description="Helical" evidence="1">
    <location>
        <begin position="294"/>
        <end position="315"/>
    </location>
</feature>
<dbReference type="KEGG" id="das:Daes_0278"/>
<dbReference type="EMBL" id="CP002431">
    <property type="protein sequence ID" value="ADU61305.1"/>
    <property type="molecule type" value="Genomic_DNA"/>
</dbReference>
<dbReference type="Proteomes" id="UP000002191">
    <property type="component" value="Chromosome"/>
</dbReference>
<keyword evidence="1" id="KW-1133">Transmembrane helix</keyword>
<reference evidence="3" key="1">
    <citation type="submission" date="2010-12" db="EMBL/GenBank/DDBJ databases">
        <title>Complete sequence of Desulfovibrio aespoeensis Aspo-2.</title>
        <authorList>
            <consortium name="US DOE Joint Genome Institute"/>
            <person name="Lucas S."/>
            <person name="Copeland A."/>
            <person name="Lapidus A."/>
            <person name="Cheng J.-F."/>
            <person name="Goodwin L."/>
            <person name="Pitluck S."/>
            <person name="Chertkov O."/>
            <person name="Misra M."/>
            <person name="Detter J.C."/>
            <person name="Han C."/>
            <person name="Tapia R."/>
            <person name="Land M."/>
            <person name="Hauser L."/>
            <person name="Kyrpides N."/>
            <person name="Ivanova N."/>
            <person name="Ovchinnikova G."/>
            <person name="Pedersen K."/>
            <person name="Jagevall S."/>
            <person name="Hazen T."/>
            <person name="Woyke T."/>
        </authorList>
    </citation>
    <scope>NUCLEOTIDE SEQUENCE [LARGE SCALE GENOMIC DNA]</scope>
    <source>
        <strain evidence="3">ATCC 700646 / DSM 10631 / Aspo-2</strain>
    </source>
</reference>
<accession>E6VVV3</accession>
<feature type="transmembrane region" description="Helical" evidence="1">
    <location>
        <begin position="136"/>
        <end position="159"/>
    </location>
</feature>
<sequence>MKFSTQDLDWAVAAAVISGETRDTLVAALEKRYEHRPSLSFTNVLYYLGGLIVIAAMTLYVGRAWGDLGGGGHLAVALVYAAVYLLAGSALWRRGHRIPGGILVTAAVCMTPMAVYGAQEMSGLWIFEHPGAYRDFYHWIKGGWAVMEIATMAAGLLALRFYRFPFITLPIAFCAWFMSMDLASILYGPDFSWEQRRIVSLWFGLVMLAASYAVDRRTREDYAFWGYFFGMCAFWGGLTFTDSDSELGKFVYCLINLGLMGVSVLLQRRVFIIFGAMGVAGYLSHLAQDVFQSTLGFSFALSGLGLLVIAAGLLYHRHQKRIETWLVNRLPHALRKTLPQYRS</sequence>